<reference evidence="1 2" key="1">
    <citation type="submission" date="2018-08" db="EMBL/GenBank/DDBJ databases">
        <title>Genomic Encyclopedia of Archaeal and Bacterial Type Strains, Phase II (KMG-II): from individual species to whole genera.</title>
        <authorList>
            <person name="Goeker M."/>
        </authorList>
    </citation>
    <scope>NUCLEOTIDE SEQUENCE [LARGE SCALE GENOMIC DNA]</scope>
    <source>
        <strain evidence="1 2">DSM 45791</strain>
    </source>
</reference>
<organism evidence="1 2">
    <name type="scientific">Kutzneria buriramensis</name>
    <dbReference type="NCBI Taxonomy" id="1045776"/>
    <lineage>
        <taxon>Bacteria</taxon>
        <taxon>Bacillati</taxon>
        <taxon>Actinomycetota</taxon>
        <taxon>Actinomycetes</taxon>
        <taxon>Pseudonocardiales</taxon>
        <taxon>Pseudonocardiaceae</taxon>
        <taxon>Kutzneria</taxon>
    </lineage>
</organism>
<proteinExistence type="predicted"/>
<sequence length="231" mass="25106">MTAAVRKLDPDLELFRHHFPGFGVVPGVVLLAEYLGAAGRSGAVSLSNVRFSRFVPGGAEFRFDTSGADITVAADDQVCCRFTDGPPAPIEIERCERDLPLVEVAPLRAPAVWFLPEQIGLADRVARCEVDLAAVAARFPYLRDLTHWPLFVLVECIGNLALALAGATGRYVFAQFENVTHRLGDIHAGTVTVEARLRRSGSILVWEGSARNGDDVILGLRRGVSTLLEER</sequence>
<dbReference type="InterPro" id="IPR029069">
    <property type="entry name" value="HotDog_dom_sf"/>
</dbReference>
<dbReference type="RefSeq" id="WP_116179666.1">
    <property type="nucleotide sequence ID" value="NZ_CP144375.1"/>
</dbReference>
<dbReference type="Proteomes" id="UP000256269">
    <property type="component" value="Unassembled WGS sequence"/>
</dbReference>
<dbReference type="AlphaFoldDB" id="A0A3E0H0N9"/>
<gene>
    <name evidence="1" type="ORF">BCF44_116258</name>
</gene>
<comment type="caution">
    <text evidence="1">The sequence shown here is derived from an EMBL/GenBank/DDBJ whole genome shotgun (WGS) entry which is preliminary data.</text>
</comment>
<accession>A0A3E0H0N9</accession>
<dbReference type="OrthoDB" id="9787658at2"/>
<dbReference type="EMBL" id="QUNO01000016">
    <property type="protein sequence ID" value="REH36388.1"/>
    <property type="molecule type" value="Genomic_DNA"/>
</dbReference>
<name>A0A3E0H0N9_9PSEU</name>
<evidence type="ECO:0000313" key="2">
    <source>
        <dbReference type="Proteomes" id="UP000256269"/>
    </source>
</evidence>
<protein>
    <submittedName>
        <fullName evidence="1">Uncharacterized protein</fullName>
    </submittedName>
</protein>
<dbReference type="Gene3D" id="3.10.129.10">
    <property type="entry name" value="Hotdog Thioesterase"/>
    <property type="match status" value="1"/>
</dbReference>
<keyword evidence="2" id="KW-1185">Reference proteome</keyword>
<dbReference type="SUPFAM" id="SSF54637">
    <property type="entry name" value="Thioesterase/thiol ester dehydrase-isomerase"/>
    <property type="match status" value="1"/>
</dbReference>
<evidence type="ECO:0000313" key="1">
    <source>
        <dbReference type="EMBL" id="REH36388.1"/>
    </source>
</evidence>